<feature type="transmembrane region" description="Helical" evidence="7">
    <location>
        <begin position="152"/>
        <end position="174"/>
    </location>
</feature>
<evidence type="ECO:0000256" key="6">
    <source>
        <dbReference type="ARBA" id="ARBA00023136"/>
    </source>
</evidence>
<sequence length="299" mass="32271">MINKNYIDKSYIAFAFLGIVWGTNFIFMRWSSEFITPVQIVFLRVLCGFIPILLFACYKKALRAAHLRYVHHFLVMAILATVLYYWAFAAGTSLLLSGVSGVLSGCIPLFSFITALLFLRQEKLTLRKSAGVLLGLAGVILISRPWEASGQAISYTGVGYMVLGACSVGCSFVYARKYLSPLNIPALALTTYQIGLSLVILTLLTPFTGLSAITASVKASLGLILGLGLLGTGLAYLTYYFLIARLGAVAAASVSYIPPVVALLCGYLFADEPLGMLEIGSMVLIFSGVILLQSRKQGE</sequence>
<evidence type="ECO:0000256" key="1">
    <source>
        <dbReference type="ARBA" id="ARBA00004651"/>
    </source>
</evidence>
<evidence type="ECO:0000313" key="9">
    <source>
        <dbReference type="EMBL" id="RDK89848.1"/>
    </source>
</evidence>
<feature type="transmembrane region" description="Helical" evidence="7">
    <location>
        <begin position="94"/>
        <end position="118"/>
    </location>
</feature>
<proteinExistence type="inferred from homology"/>
<gene>
    <name evidence="9" type="ORF">C8D90_10653</name>
</gene>
<feature type="transmembrane region" description="Helical" evidence="7">
    <location>
        <begin position="186"/>
        <end position="207"/>
    </location>
</feature>
<dbReference type="InterPro" id="IPR050638">
    <property type="entry name" value="AA-Vitamin_Transporters"/>
</dbReference>
<evidence type="ECO:0000256" key="5">
    <source>
        <dbReference type="ARBA" id="ARBA00022989"/>
    </source>
</evidence>
<comment type="subcellular location">
    <subcellularLocation>
        <location evidence="1">Cell membrane</location>
        <topology evidence="1">Multi-pass membrane protein</topology>
    </subcellularLocation>
</comment>
<dbReference type="GO" id="GO:0016020">
    <property type="term" value="C:membrane"/>
    <property type="evidence" value="ECO:0007669"/>
    <property type="project" value="UniProtKB-SubCell"/>
</dbReference>
<dbReference type="AlphaFoldDB" id="A0A370QNH5"/>
<organism evidence="9 10">
    <name type="scientific">Enterobacillus tribolii</name>
    <dbReference type="NCBI Taxonomy" id="1487935"/>
    <lineage>
        <taxon>Bacteria</taxon>
        <taxon>Pseudomonadati</taxon>
        <taxon>Pseudomonadota</taxon>
        <taxon>Gammaproteobacteria</taxon>
        <taxon>Enterobacterales</taxon>
        <taxon>Hafniaceae</taxon>
        <taxon>Enterobacillus</taxon>
    </lineage>
</organism>
<dbReference type="Proteomes" id="UP000254848">
    <property type="component" value="Unassembled WGS sequence"/>
</dbReference>
<keyword evidence="10" id="KW-1185">Reference proteome</keyword>
<feature type="transmembrane region" description="Helical" evidence="7">
    <location>
        <begin position="38"/>
        <end position="57"/>
    </location>
</feature>
<dbReference type="SUPFAM" id="SSF103481">
    <property type="entry name" value="Multidrug resistance efflux transporter EmrE"/>
    <property type="match status" value="2"/>
</dbReference>
<accession>A0A370QNH5</accession>
<keyword evidence="5 7" id="KW-1133">Transmembrane helix</keyword>
<feature type="transmembrane region" description="Helical" evidence="7">
    <location>
        <begin position="69"/>
        <end position="88"/>
    </location>
</feature>
<dbReference type="PANTHER" id="PTHR32322:SF2">
    <property type="entry name" value="EAMA DOMAIN-CONTAINING PROTEIN"/>
    <property type="match status" value="1"/>
</dbReference>
<evidence type="ECO:0000256" key="4">
    <source>
        <dbReference type="ARBA" id="ARBA00022692"/>
    </source>
</evidence>
<dbReference type="Pfam" id="PF00892">
    <property type="entry name" value="EamA"/>
    <property type="match status" value="2"/>
</dbReference>
<feature type="transmembrane region" description="Helical" evidence="7">
    <location>
        <begin position="275"/>
        <end position="292"/>
    </location>
</feature>
<feature type="transmembrane region" description="Helical" evidence="7">
    <location>
        <begin position="219"/>
        <end position="242"/>
    </location>
</feature>
<comment type="similarity">
    <text evidence="2">Belongs to the EamA transporter family.</text>
</comment>
<feature type="domain" description="EamA" evidence="8">
    <location>
        <begin position="11"/>
        <end position="143"/>
    </location>
</feature>
<keyword evidence="6 7" id="KW-0472">Membrane</keyword>
<dbReference type="InterPro" id="IPR037185">
    <property type="entry name" value="EmrE-like"/>
</dbReference>
<evidence type="ECO:0000256" key="2">
    <source>
        <dbReference type="ARBA" id="ARBA00007362"/>
    </source>
</evidence>
<evidence type="ECO:0000259" key="8">
    <source>
        <dbReference type="Pfam" id="PF00892"/>
    </source>
</evidence>
<reference evidence="9 10" key="1">
    <citation type="submission" date="2018-07" db="EMBL/GenBank/DDBJ databases">
        <title>Genomic Encyclopedia of Type Strains, Phase IV (KMG-IV): sequencing the most valuable type-strain genomes for metagenomic binning, comparative biology and taxonomic classification.</title>
        <authorList>
            <person name="Goeker M."/>
        </authorList>
    </citation>
    <scope>NUCLEOTIDE SEQUENCE [LARGE SCALE GENOMIC DNA]</scope>
    <source>
        <strain evidence="9 10">DSM 103736</strain>
    </source>
</reference>
<keyword evidence="3" id="KW-1003">Cell membrane</keyword>
<protein>
    <submittedName>
        <fullName evidence="9">Drug/metabolite transporter (DMT)-like permease</fullName>
    </submittedName>
</protein>
<dbReference type="InterPro" id="IPR000620">
    <property type="entry name" value="EamA_dom"/>
</dbReference>
<dbReference type="PANTHER" id="PTHR32322">
    <property type="entry name" value="INNER MEMBRANE TRANSPORTER"/>
    <property type="match status" value="1"/>
</dbReference>
<feature type="transmembrane region" description="Helical" evidence="7">
    <location>
        <begin position="249"/>
        <end position="269"/>
    </location>
</feature>
<dbReference type="RefSeq" id="WP_115458972.1">
    <property type="nucleotide sequence ID" value="NZ_QRAP01000006.1"/>
</dbReference>
<keyword evidence="4 7" id="KW-0812">Transmembrane</keyword>
<feature type="transmembrane region" description="Helical" evidence="7">
    <location>
        <begin position="12"/>
        <end position="32"/>
    </location>
</feature>
<evidence type="ECO:0000313" key="10">
    <source>
        <dbReference type="Proteomes" id="UP000254848"/>
    </source>
</evidence>
<name>A0A370QNH5_9GAMM</name>
<comment type="caution">
    <text evidence="9">The sequence shown here is derived from an EMBL/GenBank/DDBJ whole genome shotgun (WGS) entry which is preliminary data.</text>
</comment>
<dbReference type="OrthoDB" id="9810556at2"/>
<evidence type="ECO:0000256" key="3">
    <source>
        <dbReference type="ARBA" id="ARBA00022475"/>
    </source>
</evidence>
<feature type="domain" description="EamA" evidence="8">
    <location>
        <begin position="157"/>
        <end position="292"/>
    </location>
</feature>
<dbReference type="EMBL" id="QRAP01000006">
    <property type="protein sequence ID" value="RDK89848.1"/>
    <property type="molecule type" value="Genomic_DNA"/>
</dbReference>
<evidence type="ECO:0000256" key="7">
    <source>
        <dbReference type="SAM" id="Phobius"/>
    </source>
</evidence>
<feature type="transmembrane region" description="Helical" evidence="7">
    <location>
        <begin position="130"/>
        <end position="146"/>
    </location>
</feature>